<evidence type="ECO:0000256" key="9">
    <source>
        <dbReference type="SAM" id="MobiDB-lite"/>
    </source>
</evidence>
<dbReference type="SMART" id="SM00220">
    <property type="entry name" value="S_TKc"/>
    <property type="match status" value="1"/>
</dbReference>
<dbReference type="EMBL" id="BRXZ01001355">
    <property type="protein sequence ID" value="GMH69143.1"/>
    <property type="molecule type" value="Genomic_DNA"/>
</dbReference>
<dbReference type="OrthoDB" id="8693905at2759"/>
<dbReference type="InterPro" id="IPR050629">
    <property type="entry name" value="STE20/SPS1-PAK"/>
</dbReference>
<evidence type="ECO:0000256" key="8">
    <source>
        <dbReference type="ARBA" id="ARBA00048679"/>
    </source>
</evidence>
<organism evidence="11 12">
    <name type="scientific">Triparma retinervis</name>
    <dbReference type="NCBI Taxonomy" id="2557542"/>
    <lineage>
        <taxon>Eukaryota</taxon>
        <taxon>Sar</taxon>
        <taxon>Stramenopiles</taxon>
        <taxon>Ochrophyta</taxon>
        <taxon>Bolidophyceae</taxon>
        <taxon>Parmales</taxon>
        <taxon>Triparmaceae</taxon>
        <taxon>Triparma</taxon>
    </lineage>
</organism>
<comment type="catalytic activity">
    <reaction evidence="8">
        <text>L-seryl-[protein] + ATP = O-phospho-L-seryl-[protein] + ADP + H(+)</text>
        <dbReference type="Rhea" id="RHEA:17989"/>
        <dbReference type="Rhea" id="RHEA-COMP:9863"/>
        <dbReference type="Rhea" id="RHEA-COMP:11604"/>
        <dbReference type="ChEBI" id="CHEBI:15378"/>
        <dbReference type="ChEBI" id="CHEBI:29999"/>
        <dbReference type="ChEBI" id="CHEBI:30616"/>
        <dbReference type="ChEBI" id="CHEBI:83421"/>
        <dbReference type="ChEBI" id="CHEBI:456216"/>
        <dbReference type="EC" id="2.7.11.1"/>
    </reaction>
</comment>
<dbReference type="Gene3D" id="1.10.510.10">
    <property type="entry name" value="Transferase(Phosphotransferase) domain 1"/>
    <property type="match status" value="1"/>
</dbReference>
<feature type="region of interest" description="Disordered" evidence="9">
    <location>
        <begin position="292"/>
        <end position="311"/>
    </location>
</feature>
<keyword evidence="12" id="KW-1185">Reference proteome</keyword>
<dbReference type="Proteomes" id="UP001165082">
    <property type="component" value="Unassembled WGS sequence"/>
</dbReference>
<dbReference type="GO" id="GO:0004674">
    <property type="term" value="F:protein serine/threonine kinase activity"/>
    <property type="evidence" value="ECO:0007669"/>
    <property type="project" value="UniProtKB-KW"/>
</dbReference>
<dbReference type="PANTHER" id="PTHR48012">
    <property type="entry name" value="STERILE20-LIKE KINASE, ISOFORM B-RELATED"/>
    <property type="match status" value="1"/>
</dbReference>
<feature type="domain" description="Protein kinase" evidence="10">
    <location>
        <begin position="1"/>
        <end position="263"/>
    </location>
</feature>
<evidence type="ECO:0000256" key="4">
    <source>
        <dbReference type="ARBA" id="ARBA00022741"/>
    </source>
</evidence>
<keyword evidence="3" id="KW-0808">Transferase</keyword>
<feature type="compositionally biased region" description="Basic and acidic residues" evidence="9">
    <location>
        <begin position="423"/>
        <end position="439"/>
    </location>
</feature>
<feature type="compositionally biased region" description="Polar residues" evidence="9">
    <location>
        <begin position="319"/>
        <end position="331"/>
    </location>
</feature>
<name>A0A9W7AH96_9STRA</name>
<accession>A0A9W7AH96</accession>
<evidence type="ECO:0000256" key="1">
    <source>
        <dbReference type="ARBA" id="ARBA00008874"/>
    </source>
</evidence>
<evidence type="ECO:0000313" key="11">
    <source>
        <dbReference type="EMBL" id="GMH69143.1"/>
    </source>
</evidence>
<keyword evidence="2" id="KW-0723">Serine/threonine-protein kinase</keyword>
<evidence type="ECO:0000256" key="2">
    <source>
        <dbReference type="ARBA" id="ARBA00022527"/>
    </source>
</evidence>
<protein>
    <recommendedName>
        <fullName evidence="10">Protein kinase domain-containing protein</fullName>
    </recommendedName>
</protein>
<dbReference type="GO" id="GO:0005737">
    <property type="term" value="C:cytoplasm"/>
    <property type="evidence" value="ECO:0007669"/>
    <property type="project" value="TreeGrafter"/>
</dbReference>
<keyword evidence="4" id="KW-0547">Nucleotide-binding</keyword>
<dbReference type="SUPFAM" id="SSF56112">
    <property type="entry name" value="Protein kinase-like (PK-like)"/>
    <property type="match status" value="1"/>
</dbReference>
<evidence type="ECO:0000256" key="6">
    <source>
        <dbReference type="ARBA" id="ARBA00022840"/>
    </source>
</evidence>
<feature type="region of interest" description="Disordered" evidence="9">
    <location>
        <begin position="319"/>
        <end position="348"/>
    </location>
</feature>
<sequence length="562" mass="62029">MGIDNWVPSLYYNAIEVVNKDAVGRERLQPRVVAVKVIQGSTSKEETDKVMHEVQILSNCRTPFIVSFFDCFLRGNEMWIVMEYCEGGSMSDMLATLGGGGVREEEIRAIISSAILGLQYLHNTTRTVHRDIKCGNILVSSHGHVKLADFGVSGSIGGTMNKRKTVVGSPFWMAPEVIRESSYDGKADVWSLGITLIELAEAAPPHANLHPLRAIFMIPQRPAPTLADPDMWSVEMLDFVRFCLCKNVRQRPDSSQLISHAFVRPDVRALRLLHAEGSKDGLKAMRGLMERVRKGSNSRGSKDVDALGSKGKREFLKNLNTDSHVTPNESTFAHEPAGGGGGEGSDNNALNEARQWFVDNEEENAEGSSSGFGTMEAESLETEPKEDKEHDRAEKKVGIDTAAAAVPLTDKRGNRSNKASASGKEDEGKSPRKENGEGWVKRGVREIKRKIIPQDLSATTAAAAPPPTNEVSTNHLPEEFNFILSTFETTHPVPKELASDKLLKRQMIMLKERLEKEIVEVKVGYILAKKQLVVEAQLRNSLPFDATELMKQASLKNLNNSF</sequence>
<evidence type="ECO:0000256" key="3">
    <source>
        <dbReference type="ARBA" id="ARBA00022679"/>
    </source>
</evidence>
<evidence type="ECO:0000256" key="7">
    <source>
        <dbReference type="ARBA" id="ARBA00047899"/>
    </source>
</evidence>
<reference evidence="11" key="1">
    <citation type="submission" date="2022-07" db="EMBL/GenBank/DDBJ databases">
        <title>Genome analysis of Parmales, a sister group of diatoms, reveals the evolutionary specialization of diatoms from phago-mixotrophs to photoautotrophs.</title>
        <authorList>
            <person name="Ban H."/>
            <person name="Sato S."/>
            <person name="Yoshikawa S."/>
            <person name="Kazumasa Y."/>
            <person name="Nakamura Y."/>
            <person name="Ichinomiya M."/>
            <person name="Saitoh K."/>
            <person name="Sato N."/>
            <person name="Blanc-Mathieu R."/>
            <person name="Endo H."/>
            <person name="Kuwata A."/>
            <person name="Ogata H."/>
        </authorList>
    </citation>
    <scope>NUCLEOTIDE SEQUENCE</scope>
</reference>
<dbReference type="Pfam" id="PF00069">
    <property type="entry name" value="Pkinase"/>
    <property type="match status" value="1"/>
</dbReference>
<feature type="compositionally biased region" description="Basic and acidic residues" evidence="9">
    <location>
        <begin position="300"/>
        <end position="311"/>
    </location>
</feature>
<evidence type="ECO:0000313" key="12">
    <source>
        <dbReference type="Proteomes" id="UP001165082"/>
    </source>
</evidence>
<comment type="similarity">
    <text evidence="1">Belongs to the protein kinase superfamily. STE Ser/Thr protein kinase family. STE20 subfamily.</text>
</comment>
<dbReference type="InterPro" id="IPR011009">
    <property type="entry name" value="Kinase-like_dom_sf"/>
</dbReference>
<dbReference type="PANTHER" id="PTHR48012:SF10">
    <property type="entry name" value="FI20177P1"/>
    <property type="match status" value="1"/>
</dbReference>
<evidence type="ECO:0000259" key="10">
    <source>
        <dbReference type="PROSITE" id="PS50011"/>
    </source>
</evidence>
<keyword evidence="6" id="KW-0067">ATP-binding</keyword>
<feature type="region of interest" description="Disordered" evidence="9">
    <location>
        <begin position="362"/>
        <end position="439"/>
    </location>
</feature>
<feature type="compositionally biased region" description="Basic and acidic residues" evidence="9">
    <location>
        <begin position="382"/>
        <end position="398"/>
    </location>
</feature>
<dbReference type="GO" id="GO:0005524">
    <property type="term" value="F:ATP binding"/>
    <property type="evidence" value="ECO:0007669"/>
    <property type="project" value="UniProtKB-KW"/>
</dbReference>
<dbReference type="AlphaFoldDB" id="A0A9W7AH96"/>
<keyword evidence="5" id="KW-0418">Kinase</keyword>
<proteinExistence type="inferred from homology"/>
<evidence type="ECO:0000256" key="5">
    <source>
        <dbReference type="ARBA" id="ARBA00022777"/>
    </source>
</evidence>
<comment type="caution">
    <text evidence="11">The sequence shown here is derived from an EMBL/GenBank/DDBJ whole genome shotgun (WGS) entry which is preliminary data.</text>
</comment>
<dbReference type="PROSITE" id="PS50011">
    <property type="entry name" value="PROTEIN_KINASE_DOM"/>
    <property type="match status" value="1"/>
</dbReference>
<gene>
    <name evidence="11" type="ORF">TrRE_jg6068</name>
</gene>
<comment type="catalytic activity">
    <reaction evidence="7">
        <text>L-threonyl-[protein] + ATP = O-phospho-L-threonyl-[protein] + ADP + H(+)</text>
        <dbReference type="Rhea" id="RHEA:46608"/>
        <dbReference type="Rhea" id="RHEA-COMP:11060"/>
        <dbReference type="Rhea" id="RHEA-COMP:11605"/>
        <dbReference type="ChEBI" id="CHEBI:15378"/>
        <dbReference type="ChEBI" id="CHEBI:30013"/>
        <dbReference type="ChEBI" id="CHEBI:30616"/>
        <dbReference type="ChEBI" id="CHEBI:61977"/>
        <dbReference type="ChEBI" id="CHEBI:456216"/>
        <dbReference type="EC" id="2.7.11.1"/>
    </reaction>
</comment>
<dbReference type="InterPro" id="IPR000719">
    <property type="entry name" value="Prot_kinase_dom"/>
</dbReference>